<dbReference type="Pfam" id="PF08021">
    <property type="entry name" value="FAD_binding_9"/>
    <property type="match status" value="1"/>
</dbReference>
<evidence type="ECO:0000259" key="2">
    <source>
        <dbReference type="PROSITE" id="PS51384"/>
    </source>
</evidence>
<dbReference type="InterPro" id="IPR007037">
    <property type="entry name" value="SIP_rossman_dom"/>
</dbReference>
<dbReference type="OrthoDB" id="9814826at2"/>
<dbReference type="SUPFAM" id="SSF63380">
    <property type="entry name" value="Riboflavin synthase domain-like"/>
    <property type="match status" value="1"/>
</dbReference>
<dbReference type="EMBL" id="AWWI01000164">
    <property type="protein sequence ID" value="PIL17606.1"/>
    <property type="molecule type" value="Genomic_DNA"/>
</dbReference>
<keyword evidence="4" id="KW-1185">Reference proteome</keyword>
<dbReference type="Gene3D" id="2.40.30.10">
    <property type="entry name" value="Translation factors"/>
    <property type="match status" value="1"/>
</dbReference>
<proteinExistence type="inferred from homology"/>
<sequence length="263" mass="29239">MNILNESRKPARPAPRLLLVKSAGRITPNMIRVTLHSADLGDIVEGCEGANCKLMLPEQDQPLEDFSRQLTDGPRPTTRTYTVRHFRKEACEMDIDFVAHGDYGPASAWAARARPGDFCGFAGPGRVKVPSFYADWYLLAADMSAIPVVAATLEAMPQDARGVAIFEIPTAADRQTIVAPTGVRQHWIVTPETGQPSPLQERLIREIDWPDGRVQTCIAGESSVINGLRQYLQVERGLPRDDTYISGYWKIGLVEDEHQNMKR</sequence>
<dbReference type="CDD" id="cd06193">
    <property type="entry name" value="siderophore_interacting"/>
    <property type="match status" value="1"/>
</dbReference>
<accession>A0A2G8R7Q8</accession>
<gene>
    <name evidence="3" type="ORF">P775_23800</name>
</gene>
<dbReference type="Pfam" id="PF04954">
    <property type="entry name" value="SIP"/>
    <property type="match status" value="1"/>
</dbReference>
<dbReference type="InterPro" id="IPR039261">
    <property type="entry name" value="FNR_nucleotide-bd"/>
</dbReference>
<evidence type="ECO:0000313" key="4">
    <source>
        <dbReference type="Proteomes" id="UP000231259"/>
    </source>
</evidence>
<reference evidence="3 4" key="1">
    <citation type="submission" date="2013-09" db="EMBL/GenBank/DDBJ databases">
        <title>Genome sequencing of Phaeobacter antarcticus sp. nov. SM1211.</title>
        <authorList>
            <person name="Zhang X.-Y."/>
            <person name="Liu C."/>
            <person name="Chen X.-L."/>
            <person name="Xie B.-B."/>
            <person name="Qin Q.-L."/>
            <person name="Rong J.-C."/>
            <person name="Zhang Y.-Z."/>
        </authorList>
    </citation>
    <scope>NUCLEOTIDE SEQUENCE [LARGE SCALE GENOMIC DNA]</scope>
    <source>
        <strain evidence="3 4">SM1211</strain>
    </source>
</reference>
<dbReference type="RefSeq" id="WP_099913125.1">
    <property type="nucleotide sequence ID" value="NZ_AWWI01000164.1"/>
</dbReference>
<dbReference type="InterPro" id="IPR017927">
    <property type="entry name" value="FAD-bd_FR_type"/>
</dbReference>
<dbReference type="InterPro" id="IPR017938">
    <property type="entry name" value="Riboflavin_synthase-like_b-brl"/>
</dbReference>
<comment type="caution">
    <text evidence="3">The sequence shown here is derived from an EMBL/GenBank/DDBJ whole genome shotgun (WGS) entry which is preliminary data.</text>
</comment>
<feature type="domain" description="FAD-binding FR-type" evidence="2">
    <location>
        <begin position="13"/>
        <end position="139"/>
    </location>
</feature>
<dbReference type="Gene3D" id="3.40.50.80">
    <property type="entry name" value="Nucleotide-binding domain of ferredoxin-NADP reductase (FNR) module"/>
    <property type="match status" value="1"/>
</dbReference>
<dbReference type="InterPro" id="IPR013113">
    <property type="entry name" value="SIP_FAD-bd"/>
</dbReference>
<dbReference type="GO" id="GO:0016491">
    <property type="term" value="F:oxidoreductase activity"/>
    <property type="evidence" value="ECO:0007669"/>
    <property type="project" value="InterPro"/>
</dbReference>
<organism evidence="3 4">
    <name type="scientific">Puniceibacterium antarcticum</name>
    <dbReference type="NCBI Taxonomy" id="1206336"/>
    <lineage>
        <taxon>Bacteria</taxon>
        <taxon>Pseudomonadati</taxon>
        <taxon>Pseudomonadota</taxon>
        <taxon>Alphaproteobacteria</taxon>
        <taxon>Rhodobacterales</taxon>
        <taxon>Paracoccaceae</taxon>
        <taxon>Puniceibacterium</taxon>
    </lineage>
</organism>
<dbReference type="PANTHER" id="PTHR30157:SF0">
    <property type="entry name" value="NADPH-DEPENDENT FERRIC-CHELATE REDUCTASE"/>
    <property type="match status" value="1"/>
</dbReference>
<dbReference type="AlphaFoldDB" id="A0A2G8R7Q8"/>
<comment type="similarity">
    <text evidence="1">Belongs to the SIP oxidoreductase family.</text>
</comment>
<name>A0A2G8R7Q8_9RHOB</name>
<evidence type="ECO:0000256" key="1">
    <source>
        <dbReference type="ARBA" id="ARBA00035644"/>
    </source>
</evidence>
<protein>
    <recommendedName>
        <fullName evidence="2">FAD-binding FR-type domain-containing protein</fullName>
    </recommendedName>
</protein>
<dbReference type="InterPro" id="IPR039374">
    <property type="entry name" value="SIP_fam"/>
</dbReference>
<dbReference type="PROSITE" id="PS51384">
    <property type="entry name" value="FAD_FR"/>
    <property type="match status" value="1"/>
</dbReference>
<dbReference type="PANTHER" id="PTHR30157">
    <property type="entry name" value="FERRIC REDUCTASE, NADPH-DEPENDENT"/>
    <property type="match status" value="1"/>
</dbReference>
<dbReference type="Proteomes" id="UP000231259">
    <property type="component" value="Unassembled WGS sequence"/>
</dbReference>
<evidence type="ECO:0000313" key="3">
    <source>
        <dbReference type="EMBL" id="PIL17606.1"/>
    </source>
</evidence>